<keyword evidence="1" id="KW-0472">Membrane</keyword>
<keyword evidence="1" id="KW-1133">Transmembrane helix</keyword>
<dbReference type="EMBL" id="AOMB01000033">
    <property type="protein sequence ID" value="EMA37618.1"/>
    <property type="molecule type" value="Genomic_DNA"/>
</dbReference>
<feature type="transmembrane region" description="Helical" evidence="1">
    <location>
        <begin position="242"/>
        <end position="265"/>
    </location>
</feature>
<comment type="caution">
    <text evidence="2">The sequence shown here is derived from an EMBL/GenBank/DDBJ whole genome shotgun (WGS) entry which is preliminary data.</text>
</comment>
<dbReference type="InterPro" id="IPR058278">
    <property type="entry name" value="DUF7972"/>
</dbReference>
<dbReference type="OrthoDB" id="265845at2157"/>
<feature type="transmembrane region" description="Helical" evidence="1">
    <location>
        <begin position="52"/>
        <end position="73"/>
    </location>
</feature>
<evidence type="ECO:0000256" key="1">
    <source>
        <dbReference type="SAM" id="Phobius"/>
    </source>
</evidence>
<organism evidence="2 3">
    <name type="scientific">Halococcus hamelinensis 100A6</name>
    <dbReference type="NCBI Taxonomy" id="1132509"/>
    <lineage>
        <taxon>Archaea</taxon>
        <taxon>Methanobacteriati</taxon>
        <taxon>Methanobacteriota</taxon>
        <taxon>Stenosarchaea group</taxon>
        <taxon>Halobacteria</taxon>
        <taxon>Halobacteriales</taxon>
        <taxon>Halococcaceae</taxon>
        <taxon>Halococcus</taxon>
    </lineage>
</organism>
<dbReference type="RefSeq" id="WP_007694039.1">
    <property type="nucleotide sequence ID" value="NZ_AJRK01000436.1"/>
</dbReference>
<evidence type="ECO:0000313" key="2">
    <source>
        <dbReference type="EMBL" id="EMA37618.1"/>
    </source>
</evidence>
<feature type="transmembrane region" description="Helical" evidence="1">
    <location>
        <begin position="21"/>
        <end position="40"/>
    </location>
</feature>
<keyword evidence="3" id="KW-1185">Reference proteome</keyword>
<protein>
    <submittedName>
        <fullName evidence="2">Uncharacterized protein</fullName>
    </submittedName>
</protein>
<proteinExistence type="predicted"/>
<reference evidence="2 3" key="1">
    <citation type="journal article" date="2014" name="PLoS Genet.">
        <title>Phylogenetically driven sequencing of extremely halophilic archaea reveals strategies for static and dynamic osmo-response.</title>
        <authorList>
            <person name="Becker E.A."/>
            <person name="Seitzer P.M."/>
            <person name="Tritt A."/>
            <person name="Larsen D."/>
            <person name="Krusor M."/>
            <person name="Yao A.I."/>
            <person name="Wu D."/>
            <person name="Madern D."/>
            <person name="Eisen J.A."/>
            <person name="Darling A.E."/>
            <person name="Facciotti M.T."/>
        </authorList>
    </citation>
    <scope>NUCLEOTIDE SEQUENCE [LARGE SCALE GENOMIC DNA]</scope>
    <source>
        <strain evidence="2 3">100A6</strain>
    </source>
</reference>
<dbReference type="Pfam" id="PF25927">
    <property type="entry name" value="DUF7972"/>
    <property type="match status" value="1"/>
</dbReference>
<dbReference type="eggNOG" id="arCOG08131">
    <property type="taxonomic scope" value="Archaea"/>
</dbReference>
<evidence type="ECO:0000313" key="3">
    <source>
        <dbReference type="Proteomes" id="UP000011566"/>
    </source>
</evidence>
<name>M0LWT0_9EURY</name>
<feature type="transmembrane region" description="Helical" evidence="1">
    <location>
        <begin position="271"/>
        <end position="295"/>
    </location>
</feature>
<gene>
    <name evidence="2" type="ORF">C447_11620</name>
</gene>
<accession>M0LWT0</accession>
<sequence>MDFLTRKEQWREWVLLDGNRYVIAGGLSVGFGVLTFAILYGLGGITSNTQSLFYVFSSLIGGNITLITVVASINQLLLSQTIQTPGQLQSQVENIIEYRSEVEEAAGEIAPAEPLGFLQLLFENTREEAQRAGGLATVDSDRSETAIDDLVEELTDHIDDIRGYLDQPDMETFDVLSATLTTNYANQINRTRQIRDEYDGQLSDATLGALDTLIDRLQEIDIARQYFKSIYLQRELSLLSRLLLYGGIPAEAASMGALVLFATPVTGTSRLFVAIVPVLITVSLIPLGLLLSFIVRITTVTQRTAATIPFTTPGQEK</sequence>
<dbReference type="Proteomes" id="UP000011566">
    <property type="component" value="Unassembled WGS sequence"/>
</dbReference>
<keyword evidence="1" id="KW-0812">Transmembrane</keyword>
<dbReference type="PATRIC" id="fig|1132509.6.peg.2641"/>
<dbReference type="AlphaFoldDB" id="M0LWT0"/>